<evidence type="ECO:0000256" key="2">
    <source>
        <dbReference type="ARBA" id="ARBA00008670"/>
    </source>
</evidence>
<dbReference type="AlphaFoldDB" id="A0AAE1DUX7"/>
<dbReference type="InterPro" id="IPR006052">
    <property type="entry name" value="TNF_dom"/>
</dbReference>
<feature type="transmembrane region" description="Helical" evidence="5">
    <location>
        <begin position="48"/>
        <end position="70"/>
    </location>
</feature>
<proteinExistence type="inferred from homology"/>
<dbReference type="GO" id="GO:0005615">
    <property type="term" value="C:extracellular space"/>
    <property type="evidence" value="ECO:0007669"/>
    <property type="project" value="UniProtKB-KW"/>
</dbReference>
<feature type="domain" description="THD" evidence="6">
    <location>
        <begin position="170"/>
        <end position="326"/>
    </location>
</feature>
<keyword evidence="5" id="KW-1133">Transmembrane helix</keyword>
<keyword evidence="4 5" id="KW-0472">Membrane</keyword>
<evidence type="ECO:0000313" key="7">
    <source>
        <dbReference type="EMBL" id="KAK3783677.1"/>
    </source>
</evidence>
<sequence length="343" mass="38529">MTVGTDLHVQKLVVQLCGKHKSSLLQDQDSEVGHNNGKTDRSRCLSSVAVLLSIISLILASTLGLILFMICSSEKGHFRQSFIPETTEEDAVSPFACISCIKLLRDPMDDIASDPLLRKLDIEVTDGLEVCCAYSSEQITALFESIVRLNDSPQQFLASYNLSDFTFSPVSAHKMLYPERLSRDFSVPEFPEQPQVCELKEDDTRYGLEHHRGVNITKKGLRIVHGGLYYIYSSIQFRPQSIHPCHEFKYQTFVAYVEKISYRHSASQLILKFSHTCCDVCVNTQETRFTGGVFILDPGDLIRIKVMGYRLVYFQPETSFMGLAMLGSTPEKKSLASEASNSI</sequence>
<evidence type="ECO:0000256" key="3">
    <source>
        <dbReference type="ARBA" id="ARBA00022514"/>
    </source>
</evidence>
<dbReference type="Gene3D" id="2.60.120.40">
    <property type="match status" value="1"/>
</dbReference>
<dbReference type="SUPFAM" id="SSF49842">
    <property type="entry name" value="TNF-like"/>
    <property type="match status" value="1"/>
</dbReference>
<dbReference type="GO" id="GO:0016020">
    <property type="term" value="C:membrane"/>
    <property type="evidence" value="ECO:0007669"/>
    <property type="project" value="UniProtKB-SubCell"/>
</dbReference>
<dbReference type="InterPro" id="IPR008983">
    <property type="entry name" value="Tumour_necrosis_fac-like_dom"/>
</dbReference>
<evidence type="ECO:0000259" key="6">
    <source>
        <dbReference type="PROSITE" id="PS50049"/>
    </source>
</evidence>
<accession>A0AAE1DUX7</accession>
<dbReference type="Pfam" id="PF00229">
    <property type="entry name" value="TNF"/>
    <property type="match status" value="1"/>
</dbReference>
<keyword evidence="3" id="KW-0202">Cytokine</keyword>
<dbReference type="GO" id="GO:0006955">
    <property type="term" value="P:immune response"/>
    <property type="evidence" value="ECO:0007669"/>
    <property type="project" value="InterPro"/>
</dbReference>
<gene>
    <name evidence="7" type="ORF">RRG08_025301</name>
</gene>
<dbReference type="PANTHER" id="PTHR11471">
    <property type="entry name" value="TUMOR NECROSIS FACTOR FAMILY MEMBER"/>
    <property type="match status" value="1"/>
</dbReference>
<name>A0AAE1DUX7_9GAST</name>
<organism evidence="7 8">
    <name type="scientific">Elysia crispata</name>
    <name type="common">lettuce slug</name>
    <dbReference type="NCBI Taxonomy" id="231223"/>
    <lineage>
        <taxon>Eukaryota</taxon>
        <taxon>Metazoa</taxon>
        <taxon>Spiralia</taxon>
        <taxon>Lophotrochozoa</taxon>
        <taxon>Mollusca</taxon>
        <taxon>Gastropoda</taxon>
        <taxon>Heterobranchia</taxon>
        <taxon>Euthyneura</taxon>
        <taxon>Panpulmonata</taxon>
        <taxon>Sacoglossa</taxon>
        <taxon>Placobranchoidea</taxon>
        <taxon>Plakobranchidae</taxon>
        <taxon>Elysia</taxon>
    </lineage>
</organism>
<keyword evidence="8" id="KW-1185">Reference proteome</keyword>
<evidence type="ECO:0000313" key="8">
    <source>
        <dbReference type="Proteomes" id="UP001283361"/>
    </source>
</evidence>
<evidence type="ECO:0000256" key="5">
    <source>
        <dbReference type="SAM" id="Phobius"/>
    </source>
</evidence>
<dbReference type="GO" id="GO:0005125">
    <property type="term" value="F:cytokine activity"/>
    <property type="evidence" value="ECO:0007669"/>
    <property type="project" value="UniProtKB-KW"/>
</dbReference>
<dbReference type="PANTHER" id="PTHR11471:SF13">
    <property type="entry name" value="TNF FAMILY PROFILE DOMAIN-CONTAINING PROTEIN"/>
    <property type="match status" value="1"/>
</dbReference>
<protein>
    <recommendedName>
        <fullName evidence="6">THD domain-containing protein</fullName>
    </recommendedName>
</protein>
<evidence type="ECO:0000256" key="1">
    <source>
        <dbReference type="ARBA" id="ARBA00004370"/>
    </source>
</evidence>
<comment type="subcellular location">
    <subcellularLocation>
        <location evidence="1">Membrane</location>
    </subcellularLocation>
</comment>
<evidence type="ECO:0000256" key="4">
    <source>
        <dbReference type="ARBA" id="ARBA00023136"/>
    </source>
</evidence>
<comment type="caution">
    <text evidence="7">The sequence shown here is derived from an EMBL/GenBank/DDBJ whole genome shotgun (WGS) entry which is preliminary data.</text>
</comment>
<dbReference type="Proteomes" id="UP001283361">
    <property type="component" value="Unassembled WGS sequence"/>
</dbReference>
<keyword evidence="5" id="KW-0812">Transmembrane</keyword>
<dbReference type="PROSITE" id="PS50049">
    <property type="entry name" value="THD_2"/>
    <property type="match status" value="1"/>
</dbReference>
<dbReference type="GO" id="GO:0005164">
    <property type="term" value="F:tumor necrosis factor receptor binding"/>
    <property type="evidence" value="ECO:0007669"/>
    <property type="project" value="InterPro"/>
</dbReference>
<dbReference type="EMBL" id="JAWDGP010002360">
    <property type="protein sequence ID" value="KAK3783677.1"/>
    <property type="molecule type" value="Genomic_DNA"/>
</dbReference>
<reference evidence="7" key="1">
    <citation type="journal article" date="2023" name="G3 (Bethesda)">
        <title>A reference genome for the long-term kleptoplast-retaining sea slug Elysia crispata morphotype clarki.</title>
        <authorList>
            <person name="Eastman K.E."/>
            <person name="Pendleton A.L."/>
            <person name="Shaikh M.A."/>
            <person name="Suttiyut T."/>
            <person name="Ogas R."/>
            <person name="Tomko P."/>
            <person name="Gavelis G."/>
            <person name="Widhalm J.R."/>
            <person name="Wisecaver J.H."/>
        </authorList>
    </citation>
    <scope>NUCLEOTIDE SEQUENCE</scope>
    <source>
        <strain evidence="7">ECLA1</strain>
    </source>
</reference>
<comment type="similarity">
    <text evidence="2">Belongs to the tumor necrosis factor family.</text>
</comment>